<keyword evidence="1" id="KW-0732">Signal</keyword>
<evidence type="ECO:0000313" key="3">
    <source>
        <dbReference type="Proteomes" id="UP000199365"/>
    </source>
</evidence>
<evidence type="ECO:0000256" key="1">
    <source>
        <dbReference type="SAM" id="SignalP"/>
    </source>
</evidence>
<feature type="chain" id="PRO_5011456220" description="DUF2846 domain-containing protein" evidence="1">
    <location>
        <begin position="25"/>
        <end position="159"/>
    </location>
</feature>
<protein>
    <recommendedName>
        <fullName evidence="4">DUF2846 domain-containing protein</fullName>
    </recommendedName>
</protein>
<dbReference type="EMBL" id="FNKX01000001">
    <property type="protein sequence ID" value="SDR26039.1"/>
    <property type="molecule type" value="Genomic_DNA"/>
</dbReference>
<accession>A0A1H1HL26</accession>
<dbReference type="AlphaFoldDB" id="A0A1H1HL26"/>
<proteinExistence type="predicted"/>
<dbReference type="Proteomes" id="UP000199365">
    <property type="component" value="Unassembled WGS sequence"/>
</dbReference>
<organism evidence="2 3">
    <name type="scientific">Paraburkholderia tuberum</name>
    <dbReference type="NCBI Taxonomy" id="157910"/>
    <lineage>
        <taxon>Bacteria</taxon>
        <taxon>Pseudomonadati</taxon>
        <taxon>Pseudomonadota</taxon>
        <taxon>Betaproteobacteria</taxon>
        <taxon>Burkholderiales</taxon>
        <taxon>Burkholderiaceae</taxon>
        <taxon>Paraburkholderia</taxon>
    </lineage>
</organism>
<feature type="signal peptide" evidence="1">
    <location>
        <begin position="1"/>
        <end position="24"/>
    </location>
</feature>
<evidence type="ECO:0000313" key="2">
    <source>
        <dbReference type="EMBL" id="SDR26039.1"/>
    </source>
</evidence>
<evidence type="ECO:0008006" key="4">
    <source>
        <dbReference type="Google" id="ProtNLM"/>
    </source>
</evidence>
<name>A0A1H1HL26_9BURK</name>
<reference evidence="3" key="1">
    <citation type="submission" date="2016-10" db="EMBL/GenBank/DDBJ databases">
        <authorList>
            <person name="Varghese N."/>
            <person name="Submissions S."/>
        </authorList>
    </citation>
    <scope>NUCLEOTIDE SEQUENCE [LARGE SCALE GENOMIC DNA]</scope>
    <source>
        <strain evidence="3">DUS833</strain>
    </source>
</reference>
<gene>
    <name evidence="2" type="ORF">SAMN05445850_3668</name>
</gene>
<keyword evidence="3" id="KW-1185">Reference proteome</keyword>
<sequence length="159" mass="17377">MPMRQSCRCRAARMAGSARCAALAACVALSVLTLAGCASTPAEPVPFKPVPAERIVRQGYTAPGPGLVAVDVRRERSRDVIVRFRNALVYIDGERVTDLMNGEHVVFYLPPGAHRIGVSTQFDPVIELNFVVTADPRYTNRASVTFNDDHRIGLQRVAQ</sequence>
<dbReference type="STRING" id="157910.SAMN05445850_3668"/>